<keyword evidence="3" id="KW-1185">Reference proteome</keyword>
<evidence type="ECO:0000256" key="1">
    <source>
        <dbReference type="SAM" id="Phobius"/>
    </source>
</evidence>
<reference evidence="2 3" key="1">
    <citation type="submission" date="2016-03" db="EMBL/GenBank/DDBJ databases">
        <title>Comparative genomics of Pseudogymnoascus destructans, the fungus causing white-nose syndrome of bats.</title>
        <authorList>
            <person name="Palmer J.M."/>
            <person name="Drees K.P."/>
            <person name="Foster J.T."/>
            <person name="Lindner D.L."/>
        </authorList>
    </citation>
    <scope>NUCLEOTIDE SEQUENCE [LARGE SCALE GENOMIC DNA]</scope>
    <source>
        <strain evidence="2 3">UAMH 10579</strain>
    </source>
</reference>
<proteinExistence type="predicted"/>
<name>A0A2P6FGW9_9PEZI</name>
<keyword evidence="1" id="KW-0812">Transmembrane</keyword>
<gene>
    <name evidence="2" type="ORF">VE01_10782</name>
</gene>
<protein>
    <submittedName>
        <fullName evidence="2">Uncharacterized protein</fullName>
    </submittedName>
</protein>
<dbReference type="AlphaFoldDB" id="A0A2P6FGW9"/>
<dbReference type="RefSeq" id="XP_059320216.1">
    <property type="nucleotide sequence ID" value="XM_059464233.1"/>
</dbReference>
<dbReference type="Proteomes" id="UP000091956">
    <property type="component" value="Unassembled WGS sequence"/>
</dbReference>
<evidence type="ECO:0000313" key="3">
    <source>
        <dbReference type="Proteomes" id="UP000091956"/>
    </source>
</evidence>
<accession>A0A2P6FGW9</accession>
<evidence type="ECO:0000313" key="2">
    <source>
        <dbReference type="EMBL" id="PQM43886.1"/>
    </source>
</evidence>
<organism evidence="2 3">
    <name type="scientific">Pseudogymnoascus verrucosus</name>
    <dbReference type="NCBI Taxonomy" id="342668"/>
    <lineage>
        <taxon>Eukaryota</taxon>
        <taxon>Fungi</taxon>
        <taxon>Dikarya</taxon>
        <taxon>Ascomycota</taxon>
        <taxon>Pezizomycotina</taxon>
        <taxon>Leotiomycetes</taxon>
        <taxon>Thelebolales</taxon>
        <taxon>Thelebolaceae</taxon>
        <taxon>Pseudogymnoascus</taxon>
    </lineage>
</organism>
<dbReference type="GeneID" id="84234331"/>
<keyword evidence="1" id="KW-1133">Transmembrane helix</keyword>
<sequence length="111" mass="12786">MEESQTESQKYLNENYAGDIAELKKYAIYLKRVFFFFLFVVFTNIVLTYFLIMHPSRLPCKPTAELCAACAEANPAWTDLFAENIWGKVSTTLSSTLIICWAIHTYYHGLV</sequence>
<dbReference type="EMBL" id="KV460226">
    <property type="protein sequence ID" value="PQM43886.1"/>
    <property type="molecule type" value="Genomic_DNA"/>
</dbReference>
<keyword evidence="1" id="KW-0472">Membrane</keyword>
<reference evidence="3" key="2">
    <citation type="journal article" date="2018" name="Nat. Commun.">
        <title>Extreme sensitivity to ultraviolet light in the fungal pathogen causing white-nose syndrome of bats.</title>
        <authorList>
            <person name="Palmer J.M."/>
            <person name="Drees K.P."/>
            <person name="Foster J.T."/>
            <person name="Lindner D.L."/>
        </authorList>
    </citation>
    <scope>NUCLEOTIDE SEQUENCE [LARGE SCALE GENOMIC DNA]</scope>
    <source>
        <strain evidence="3">UAMH 10579</strain>
    </source>
</reference>
<feature type="transmembrane region" description="Helical" evidence="1">
    <location>
        <begin position="33"/>
        <end position="52"/>
    </location>
</feature>